<evidence type="ECO:0000256" key="3">
    <source>
        <dbReference type="ARBA" id="ARBA00022692"/>
    </source>
</evidence>
<reference evidence="7" key="1">
    <citation type="submission" date="2016-10" db="EMBL/GenBank/DDBJ databases">
        <authorList>
            <person name="Varghese N."/>
            <person name="Submissions S."/>
        </authorList>
    </citation>
    <scope>NUCLEOTIDE SEQUENCE [LARGE SCALE GENOMIC DNA]</scope>
    <source>
        <strain evidence="7">DSM 217</strain>
    </source>
</reference>
<dbReference type="AlphaFoldDB" id="A0A1H2XBE3"/>
<evidence type="ECO:0000256" key="2">
    <source>
        <dbReference type="ARBA" id="ARBA00022519"/>
    </source>
</evidence>
<keyword evidence="2" id="KW-0997">Cell inner membrane</keyword>
<dbReference type="Gene3D" id="2.60.450.10">
    <property type="entry name" value="Lipopolysaccharide (LPS) transport protein A like domain"/>
    <property type="match status" value="1"/>
</dbReference>
<accession>A0A1H2XBE3</accession>
<keyword evidence="5" id="KW-0472">Membrane</keyword>
<dbReference type="GO" id="GO:0005886">
    <property type="term" value="C:plasma membrane"/>
    <property type="evidence" value="ECO:0007669"/>
    <property type="project" value="InterPro"/>
</dbReference>
<protein>
    <submittedName>
        <fullName evidence="6">Lipopolysaccharide export system protein LptC</fullName>
    </submittedName>
</protein>
<organism evidence="6 7">
    <name type="scientific">Thiocapsa roseopersicina</name>
    <dbReference type="NCBI Taxonomy" id="1058"/>
    <lineage>
        <taxon>Bacteria</taxon>
        <taxon>Pseudomonadati</taxon>
        <taxon>Pseudomonadota</taxon>
        <taxon>Gammaproteobacteria</taxon>
        <taxon>Chromatiales</taxon>
        <taxon>Chromatiaceae</taxon>
        <taxon>Thiocapsa</taxon>
    </lineage>
</organism>
<dbReference type="Pfam" id="PF06835">
    <property type="entry name" value="LptC"/>
    <property type="match status" value="1"/>
</dbReference>
<evidence type="ECO:0000256" key="1">
    <source>
        <dbReference type="ARBA" id="ARBA00022475"/>
    </source>
</evidence>
<dbReference type="InterPro" id="IPR026265">
    <property type="entry name" value="LptC"/>
</dbReference>
<dbReference type="GO" id="GO:0030288">
    <property type="term" value="C:outer membrane-bounded periplasmic space"/>
    <property type="evidence" value="ECO:0007669"/>
    <property type="project" value="TreeGrafter"/>
</dbReference>
<evidence type="ECO:0000256" key="5">
    <source>
        <dbReference type="ARBA" id="ARBA00023136"/>
    </source>
</evidence>
<dbReference type="Proteomes" id="UP000198816">
    <property type="component" value="Unassembled WGS sequence"/>
</dbReference>
<dbReference type="OrthoDB" id="5973594at2"/>
<name>A0A1H2XBE3_THIRO</name>
<evidence type="ECO:0000256" key="4">
    <source>
        <dbReference type="ARBA" id="ARBA00022989"/>
    </source>
</evidence>
<dbReference type="InterPro" id="IPR052363">
    <property type="entry name" value="LPS_export_LptC"/>
</dbReference>
<proteinExistence type="predicted"/>
<evidence type="ECO:0000313" key="6">
    <source>
        <dbReference type="EMBL" id="SDW90242.1"/>
    </source>
</evidence>
<gene>
    <name evidence="6" type="ORF">SAMN05421783_110124</name>
</gene>
<dbReference type="RefSeq" id="WP_093032253.1">
    <property type="nucleotide sequence ID" value="NZ_FNNZ01000010.1"/>
</dbReference>
<dbReference type="GO" id="GO:0017089">
    <property type="term" value="F:glycolipid transfer activity"/>
    <property type="evidence" value="ECO:0007669"/>
    <property type="project" value="TreeGrafter"/>
</dbReference>
<dbReference type="InterPro" id="IPR010664">
    <property type="entry name" value="LipoPS_assembly_LptC-rel"/>
</dbReference>
<keyword evidence="3" id="KW-0812">Transmembrane</keyword>
<dbReference type="GO" id="GO:0015221">
    <property type="term" value="F:lipopolysaccharide transmembrane transporter activity"/>
    <property type="evidence" value="ECO:0007669"/>
    <property type="project" value="InterPro"/>
</dbReference>
<dbReference type="NCBIfam" id="TIGR04409">
    <property type="entry name" value="LptC_YrbK"/>
    <property type="match status" value="1"/>
</dbReference>
<dbReference type="STRING" id="1058.SAMN05421783_110124"/>
<dbReference type="PANTHER" id="PTHR37481:SF1">
    <property type="entry name" value="LIPOPOLYSACCHARIDE EXPORT SYSTEM PROTEIN LPTC"/>
    <property type="match status" value="1"/>
</dbReference>
<sequence length="208" mass="23790">MSGRLRVSDLPIWSARQWMLAAFFVASGLLGWWQLRPEPEPPAPEIERARLPDYVVAGFTAMETDDTGKPSRRLVADELRQYVEEDVSELDRPRMTLYQREGETEAEPWRARAASGLVLPGGEEVRLEGAVELERKGDASRPATRMETELMRIWHERAFAETDRPVQVTSALDRLTATGMRLWYDEPVRAQFDGRAHIFIAPEQIEEP</sequence>
<evidence type="ECO:0000313" key="7">
    <source>
        <dbReference type="Proteomes" id="UP000198816"/>
    </source>
</evidence>
<keyword evidence="4" id="KW-1133">Transmembrane helix</keyword>
<dbReference type="EMBL" id="FNNZ01000010">
    <property type="protein sequence ID" value="SDW90242.1"/>
    <property type="molecule type" value="Genomic_DNA"/>
</dbReference>
<keyword evidence="7" id="KW-1185">Reference proteome</keyword>
<dbReference type="PANTHER" id="PTHR37481">
    <property type="entry name" value="LIPOPOLYSACCHARIDE EXPORT SYSTEM PROTEIN LPTC"/>
    <property type="match status" value="1"/>
</dbReference>
<keyword evidence="1" id="KW-1003">Cell membrane</keyword>